<name>A0ABU1QP76_9BACL</name>
<dbReference type="EMBL" id="JAVDUG010000019">
    <property type="protein sequence ID" value="MDR6781435.1"/>
    <property type="molecule type" value="Genomic_DNA"/>
</dbReference>
<dbReference type="RefSeq" id="WP_068940548.1">
    <property type="nucleotide sequence ID" value="NZ_JAVDUG010000019.1"/>
</dbReference>
<organism evidence="2 3">
    <name type="scientific">Paenibacillus peoriae</name>
    <dbReference type="NCBI Taxonomy" id="59893"/>
    <lineage>
        <taxon>Bacteria</taxon>
        <taxon>Bacillati</taxon>
        <taxon>Bacillota</taxon>
        <taxon>Bacilli</taxon>
        <taxon>Bacillales</taxon>
        <taxon>Paenibacillaceae</taxon>
        <taxon>Paenibacillus</taxon>
    </lineage>
</organism>
<gene>
    <name evidence="2" type="ORF">J2W98_005755</name>
</gene>
<dbReference type="Proteomes" id="UP001266807">
    <property type="component" value="Unassembled WGS sequence"/>
</dbReference>
<keyword evidence="1" id="KW-0175">Coiled coil</keyword>
<evidence type="ECO:0000256" key="1">
    <source>
        <dbReference type="SAM" id="Coils"/>
    </source>
</evidence>
<proteinExistence type="predicted"/>
<protein>
    <submittedName>
        <fullName evidence="2">Transcriptional regulator/outer membrane murein-binding lipoprotein Lpp</fullName>
    </submittedName>
</protein>
<dbReference type="Gene3D" id="1.10.1660.10">
    <property type="match status" value="1"/>
</dbReference>
<reference evidence="2 3" key="1">
    <citation type="submission" date="2023-07" db="EMBL/GenBank/DDBJ databases">
        <title>Sorghum-associated microbial communities from plants grown in Nebraska, USA.</title>
        <authorList>
            <person name="Schachtman D."/>
        </authorList>
    </citation>
    <scope>NUCLEOTIDE SEQUENCE [LARGE SCALE GENOMIC DNA]</scope>
    <source>
        <strain evidence="2 3">BE143</strain>
    </source>
</reference>
<sequence length="188" mass="20640">MNSTPLNFIYSTVQVAKLLDIGRSTVNKYARSLENAGYVFTKDDKDHRAFTDHDIIAFKALLDLLARGAEYESAVNATVERYSRVYSSDSVSLVATPDSSTEVAMLNAKVDDLISAVAALSNRIDEIVDEKVRLQVAAAASGIGDQVNGVLEEVRQAQDRADQQLTEIAGAVSRLELHGRRKRFFGLF</sequence>
<feature type="coiled-coil region" evidence="1">
    <location>
        <begin position="110"/>
        <end position="167"/>
    </location>
</feature>
<comment type="caution">
    <text evidence="2">The sequence shown here is derived from an EMBL/GenBank/DDBJ whole genome shotgun (WGS) entry which is preliminary data.</text>
</comment>
<keyword evidence="3" id="KW-1185">Reference proteome</keyword>
<accession>A0ABU1QP76</accession>
<evidence type="ECO:0000313" key="3">
    <source>
        <dbReference type="Proteomes" id="UP001266807"/>
    </source>
</evidence>
<evidence type="ECO:0000313" key="2">
    <source>
        <dbReference type="EMBL" id="MDR6781435.1"/>
    </source>
</evidence>
<keyword evidence="2" id="KW-0449">Lipoprotein</keyword>